<evidence type="ECO:0000313" key="2">
    <source>
        <dbReference type="Proteomes" id="UP000053259"/>
    </source>
</evidence>
<accession>A0A0D2AER4</accession>
<dbReference type="STRING" id="253628.A0A0D2AER4"/>
<dbReference type="Proteomes" id="UP000053259">
    <property type="component" value="Unassembled WGS sequence"/>
</dbReference>
<dbReference type="EMBL" id="KN847537">
    <property type="protein sequence ID" value="KIW05463.1"/>
    <property type="molecule type" value="Genomic_DNA"/>
</dbReference>
<sequence length="252" mass="28383">MTQCVACHQPLEVEIELSDDDENVQMSESSIGPTRRTVPDDVYLYCGCHFHWQCLLDSYQLNDCPNCHKTLITTNDSNEQRLLCNLSNEGGLQENLDILPLLTEESYLRAYPEERKARAFLEFCREGDLQAIVDMLRPDSDDEDQDQVHNLDFLWYQDPIGDMQSGLHAAVSGGSREVAWLLLLLASNLDMTQFPPEVLQEASLLGITRCDMNGKVDIRTMRDAQGYTAEELAQKLGGVWHGWAGTGRLAVS</sequence>
<gene>
    <name evidence="1" type="ORF">PV09_03352</name>
</gene>
<name>A0A0D2AER4_9PEZI</name>
<reference evidence="1 2" key="1">
    <citation type="submission" date="2015-01" db="EMBL/GenBank/DDBJ databases">
        <title>The Genome Sequence of Ochroconis gallopava CBS43764.</title>
        <authorList>
            <consortium name="The Broad Institute Genomics Platform"/>
            <person name="Cuomo C."/>
            <person name="de Hoog S."/>
            <person name="Gorbushina A."/>
            <person name="Stielow B."/>
            <person name="Teixiera M."/>
            <person name="Abouelleil A."/>
            <person name="Chapman S.B."/>
            <person name="Priest M."/>
            <person name="Young S.K."/>
            <person name="Wortman J."/>
            <person name="Nusbaum C."/>
            <person name="Birren B."/>
        </authorList>
    </citation>
    <scope>NUCLEOTIDE SEQUENCE [LARGE SCALE GENOMIC DNA]</scope>
    <source>
        <strain evidence="1 2">CBS 43764</strain>
    </source>
</reference>
<dbReference type="HOGENOM" id="CLU_062278_0_0_1"/>
<dbReference type="AlphaFoldDB" id="A0A0D2AER4"/>
<organism evidence="1 2">
    <name type="scientific">Verruconis gallopava</name>
    <dbReference type="NCBI Taxonomy" id="253628"/>
    <lineage>
        <taxon>Eukaryota</taxon>
        <taxon>Fungi</taxon>
        <taxon>Dikarya</taxon>
        <taxon>Ascomycota</taxon>
        <taxon>Pezizomycotina</taxon>
        <taxon>Dothideomycetes</taxon>
        <taxon>Pleosporomycetidae</taxon>
        <taxon>Venturiales</taxon>
        <taxon>Sympoventuriaceae</taxon>
        <taxon>Verruconis</taxon>
    </lineage>
</organism>
<dbReference type="RefSeq" id="XP_016215332.1">
    <property type="nucleotide sequence ID" value="XM_016356539.1"/>
</dbReference>
<proteinExistence type="predicted"/>
<dbReference type="InParanoid" id="A0A0D2AER4"/>
<dbReference type="VEuPathDB" id="FungiDB:PV09_03352"/>
<keyword evidence="2" id="KW-1185">Reference proteome</keyword>
<dbReference type="OrthoDB" id="46529at2759"/>
<dbReference type="GeneID" id="27311325"/>
<evidence type="ECO:0000313" key="1">
    <source>
        <dbReference type="EMBL" id="KIW05463.1"/>
    </source>
</evidence>
<protein>
    <submittedName>
        <fullName evidence="1">Uncharacterized protein</fullName>
    </submittedName>
</protein>